<accession>A0AAN8SVJ7</accession>
<name>A0AAN8SVJ7_SOLBU</name>
<evidence type="ECO:0000313" key="1">
    <source>
        <dbReference type="EMBL" id="KAK6775012.1"/>
    </source>
</evidence>
<comment type="caution">
    <text evidence="1">The sequence shown here is derived from an EMBL/GenBank/DDBJ whole genome shotgun (WGS) entry which is preliminary data.</text>
</comment>
<dbReference type="EMBL" id="JBANQN010000011">
    <property type="protein sequence ID" value="KAK6775012.1"/>
    <property type="molecule type" value="Genomic_DNA"/>
</dbReference>
<dbReference type="Proteomes" id="UP001371456">
    <property type="component" value="Unassembled WGS sequence"/>
</dbReference>
<sequence>MEDFRKTLDAYPL</sequence>
<proteinExistence type="predicted"/>
<reference evidence="1 2" key="1">
    <citation type="submission" date="2024-02" db="EMBL/GenBank/DDBJ databases">
        <title>de novo genome assembly of Solanum bulbocastanum strain 11H21.</title>
        <authorList>
            <person name="Hosaka A.J."/>
        </authorList>
    </citation>
    <scope>NUCLEOTIDE SEQUENCE [LARGE SCALE GENOMIC DNA]</scope>
    <source>
        <tissue evidence="1">Young leaves</tissue>
    </source>
</reference>
<keyword evidence="2" id="KW-1185">Reference proteome</keyword>
<organism evidence="1 2">
    <name type="scientific">Solanum bulbocastanum</name>
    <name type="common">Wild potato</name>
    <dbReference type="NCBI Taxonomy" id="147425"/>
    <lineage>
        <taxon>Eukaryota</taxon>
        <taxon>Viridiplantae</taxon>
        <taxon>Streptophyta</taxon>
        <taxon>Embryophyta</taxon>
        <taxon>Tracheophyta</taxon>
        <taxon>Spermatophyta</taxon>
        <taxon>Magnoliopsida</taxon>
        <taxon>eudicotyledons</taxon>
        <taxon>Gunneridae</taxon>
        <taxon>Pentapetalae</taxon>
        <taxon>asterids</taxon>
        <taxon>lamiids</taxon>
        <taxon>Solanales</taxon>
        <taxon>Solanaceae</taxon>
        <taxon>Solanoideae</taxon>
        <taxon>Solaneae</taxon>
        <taxon>Solanum</taxon>
    </lineage>
</organism>
<gene>
    <name evidence="1" type="ORF">RDI58_026013</name>
</gene>
<evidence type="ECO:0000313" key="2">
    <source>
        <dbReference type="Proteomes" id="UP001371456"/>
    </source>
</evidence>
<protein>
    <submittedName>
        <fullName evidence="1">Uncharacterized protein</fullName>
    </submittedName>
</protein>